<dbReference type="Proteomes" id="UP000266113">
    <property type="component" value="Unassembled WGS sequence"/>
</dbReference>
<gene>
    <name evidence="1" type="ORF">SMC1_01080</name>
</gene>
<keyword evidence="2" id="KW-1185">Reference proteome</keyword>
<dbReference type="InterPro" id="IPR015946">
    <property type="entry name" value="KH_dom-like_a/b"/>
</dbReference>
<protein>
    <submittedName>
        <fullName evidence="1">OsmC family peroxiredoxin</fullName>
    </submittedName>
</protein>
<dbReference type="PANTHER" id="PTHR34352">
    <property type="entry name" value="PROTEIN YHFA"/>
    <property type="match status" value="1"/>
</dbReference>
<dbReference type="Gene3D" id="2.20.25.10">
    <property type="match status" value="1"/>
</dbReference>
<dbReference type="RefSeq" id="WP_119084967.1">
    <property type="nucleotide sequence ID" value="NZ_QXIY01000002.1"/>
</dbReference>
<sequence>MAGDNMLRAEVRQTEGLTFVARGPSNHWVVLDTSESGGGHGAGSNPMELLLMALGGCTGMDIVSILAKMKESYAGFRVELSGERAEEHPHRFTRIYVDYYLTSDSVLTDNVVKAVRLSAEKYCSVGGTLGPGVALVHRYHIIRGTGEETGEVV</sequence>
<dbReference type="InterPro" id="IPR003718">
    <property type="entry name" value="OsmC/Ohr_fam"/>
</dbReference>
<dbReference type="Pfam" id="PF02566">
    <property type="entry name" value="OsmC"/>
    <property type="match status" value="1"/>
</dbReference>
<dbReference type="EMBL" id="QXIY01000002">
    <property type="protein sequence ID" value="RIE17545.1"/>
    <property type="molecule type" value="Genomic_DNA"/>
</dbReference>
<proteinExistence type="predicted"/>
<accession>A0A398DQM9</accession>
<dbReference type="Gene3D" id="3.30.300.20">
    <property type="match status" value="1"/>
</dbReference>
<dbReference type="InterPro" id="IPR036102">
    <property type="entry name" value="OsmC/Ohrsf"/>
</dbReference>
<comment type="caution">
    <text evidence="1">The sequence shown here is derived from an EMBL/GenBank/DDBJ whole genome shotgun (WGS) entry which is preliminary data.</text>
</comment>
<dbReference type="OrthoDB" id="9804010at2"/>
<dbReference type="PANTHER" id="PTHR34352:SF1">
    <property type="entry name" value="PROTEIN YHFA"/>
    <property type="match status" value="1"/>
</dbReference>
<reference evidence="1 2" key="1">
    <citation type="submission" date="2018-09" db="EMBL/GenBank/DDBJ databases">
        <title>Discovery and Ecogenomic Context for Candidatus Cryosericales, a Global Caldiserica Order Active in Thawing Permafrost.</title>
        <authorList>
            <person name="Martinez M.A."/>
            <person name="Woodcroft B.J."/>
            <person name="Ignacio Espinoza J.C."/>
            <person name="Zayed A."/>
            <person name="Singleton C.M."/>
            <person name="Boyd J."/>
            <person name="Li Y.-F."/>
            <person name="Purvine S."/>
            <person name="Maughan H."/>
            <person name="Hodgkins S.B."/>
            <person name="Anderson D."/>
            <person name="Sederholm M."/>
            <person name="Temperton B."/>
            <person name="Saleska S.R."/>
            <person name="Tyson G.W."/>
            <person name="Rich V.I."/>
        </authorList>
    </citation>
    <scope>NUCLEOTIDE SEQUENCE [LARGE SCALE GENOMIC DNA]</scope>
    <source>
        <strain evidence="1 2">SMC1</strain>
    </source>
</reference>
<organism evidence="1 2">
    <name type="scientific">Candidatus Cryosericum septentrionale</name>
    <dbReference type="NCBI Taxonomy" id="2290913"/>
    <lineage>
        <taxon>Bacteria</taxon>
        <taxon>Pseudomonadati</taxon>
        <taxon>Caldisericota/Cryosericota group</taxon>
        <taxon>Candidatus Cryosericota</taxon>
        <taxon>Candidatus Cryosericia</taxon>
        <taxon>Candidatus Cryosericales</taxon>
        <taxon>Candidatus Cryosericaceae</taxon>
        <taxon>Candidatus Cryosericum</taxon>
    </lineage>
</organism>
<evidence type="ECO:0000313" key="1">
    <source>
        <dbReference type="EMBL" id="RIE17545.1"/>
    </source>
</evidence>
<dbReference type="SUPFAM" id="SSF82784">
    <property type="entry name" value="OsmC-like"/>
    <property type="match status" value="1"/>
</dbReference>
<dbReference type="AlphaFoldDB" id="A0A398DQM9"/>
<name>A0A398DQM9_9BACT</name>
<evidence type="ECO:0000313" key="2">
    <source>
        <dbReference type="Proteomes" id="UP000266113"/>
    </source>
</evidence>